<dbReference type="STRING" id="240159.A0A4V6ASZ3"/>
<gene>
    <name evidence="1" type="ORF">D9C73_024383</name>
</gene>
<name>A0A4V6ASZ3_COLLU</name>
<dbReference type="EMBL" id="CM014098">
    <property type="protein sequence ID" value="TKS90252.1"/>
    <property type="molecule type" value="Genomic_DNA"/>
</dbReference>
<accession>A0A4V6ASZ3</accession>
<evidence type="ECO:0000313" key="2">
    <source>
        <dbReference type="Proteomes" id="UP000298787"/>
    </source>
</evidence>
<protein>
    <recommendedName>
        <fullName evidence="3">Ciliary-associated calcium-binding coiled-coil protein 1</fullName>
    </recommendedName>
</protein>
<dbReference type="AlphaFoldDB" id="A0A4V6ASZ3"/>
<evidence type="ECO:0008006" key="3">
    <source>
        <dbReference type="Google" id="ProtNLM"/>
    </source>
</evidence>
<dbReference type="OrthoDB" id="2126027at2759"/>
<evidence type="ECO:0000313" key="1">
    <source>
        <dbReference type="EMBL" id="TKS90252.1"/>
    </source>
</evidence>
<organism evidence="1 2">
    <name type="scientific">Collichthys lucidus</name>
    <name type="common">Big head croaker</name>
    <name type="synonym">Sciaena lucida</name>
    <dbReference type="NCBI Taxonomy" id="240159"/>
    <lineage>
        <taxon>Eukaryota</taxon>
        <taxon>Metazoa</taxon>
        <taxon>Chordata</taxon>
        <taxon>Craniata</taxon>
        <taxon>Vertebrata</taxon>
        <taxon>Euteleostomi</taxon>
        <taxon>Actinopterygii</taxon>
        <taxon>Neopterygii</taxon>
        <taxon>Teleostei</taxon>
        <taxon>Neoteleostei</taxon>
        <taxon>Acanthomorphata</taxon>
        <taxon>Eupercaria</taxon>
        <taxon>Sciaenidae</taxon>
        <taxon>Collichthys</taxon>
    </lineage>
</organism>
<dbReference type="PANTHER" id="PTHR28457">
    <property type="entry name" value="COILED-COIL DOMAIN-CONTAINING PROTEIN 189"/>
    <property type="match status" value="1"/>
</dbReference>
<reference evidence="1 2" key="1">
    <citation type="submission" date="2019-01" db="EMBL/GenBank/DDBJ databases">
        <title>Genome Assembly of Collichthys lucidus.</title>
        <authorList>
            <person name="Cai M."/>
            <person name="Xiao S."/>
        </authorList>
    </citation>
    <scope>NUCLEOTIDE SEQUENCE [LARGE SCALE GENOMIC DNA]</scope>
    <source>
        <strain evidence="1">JT15FE1705JMU</strain>
        <tissue evidence="1">Muscle</tissue>
    </source>
</reference>
<dbReference type="PANTHER" id="PTHR28457:SF3">
    <property type="entry name" value="CILIARY-ASSOCIATED CALCIUM-BINDING COILED-COIL PROTEIN 1"/>
    <property type="match status" value="1"/>
</dbReference>
<proteinExistence type="predicted"/>
<dbReference type="InterPro" id="IPR032727">
    <property type="entry name" value="CLAMP"/>
</dbReference>
<dbReference type="Proteomes" id="UP000298787">
    <property type="component" value="Chromosome 21"/>
</dbReference>
<keyword evidence="2" id="KW-1185">Reference proteome</keyword>
<dbReference type="Pfam" id="PF14769">
    <property type="entry name" value="CLAMP"/>
    <property type="match status" value="1"/>
</dbReference>
<sequence length="208" mass="23844">MSAGATRREKKDKAKVKDSNLEKEETVFLLQWDAVPHQQIQELLHRSGNELQAELKEILGFRNYQTCMKEAALLDYYVCGFWWAKEANFTPIQISFTMAALHMLLNNIREKQMVLVENMMEFAKALGAACCCSTSETDTTSLLDKEDAMALISYIRNSLFQKYTLYELLFTTSREELLTGMERTIEVFSCQDALTPLEEGISTHICLQ</sequence>